<name>A0A7J6NQ36_PEROL</name>
<evidence type="ECO:0000313" key="4">
    <source>
        <dbReference type="Proteomes" id="UP000541610"/>
    </source>
</evidence>
<dbReference type="SUPFAM" id="SSF48452">
    <property type="entry name" value="TPR-like"/>
    <property type="match status" value="1"/>
</dbReference>
<evidence type="ECO:0000256" key="2">
    <source>
        <dbReference type="SAM" id="Coils"/>
    </source>
</evidence>
<dbReference type="InterPro" id="IPR019734">
    <property type="entry name" value="TPR_rpt"/>
</dbReference>
<gene>
    <name evidence="3" type="ORF">FOZ60_005936</name>
</gene>
<keyword evidence="1" id="KW-0802">TPR repeat</keyword>
<dbReference type="GO" id="GO:0051301">
    <property type="term" value="P:cell division"/>
    <property type="evidence" value="ECO:0007669"/>
    <property type="project" value="TreeGrafter"/>
</dbReference>
<dbReference type="AlphaFoldDB" id="A0A7J6NQ36"/>
<dbReference type="Proteomes" id="UP000541610">
    <property type="component" value="Unassembled WGS sequence"/>
</dbReference>
<dbReference type="CDD" id="cd24142">
    <property type="entry name" value="ACL4-like"/>
    <property type="match status" value="1"/>
</dbReference>
<keyword evidence="2" id="KW-0175">Coiled coil</keyword>
<dbReference type="InterPro" id="IPR011990">
    <property type="entry name" value="TPR-like_helical_dom_sf"/>
</dbReference>
<protein>
    <submittedName>
        <fullName evidence="3">Uncharacterized protein</fullName>
    </submittedName>
</protein>
<sequence length="354" mass="39869">MPSRRSPTPTDVTAQDLISRASECLGRFPPEGEMALRYMDKAFQMEPNNPDVLDFYGEVLLEYSNEDVEKAVELFKRSVELAPNYNGSKYFYLGQLSEGNESLQYFTKAAQILENELQDAEVEGEEVRGVVESRLISAMCAIGELYMTDMCDEPDAEEMCKKYLEGAVSRAPQSVEALSGLAVYYKVIQEFDKAKELCKRALEVTRSIGEEDPEALPPMPIRLQLAKTLTDIDASDEAIEVLHQLLDEDENEVEVWYVLACAHMTAAAAAKRGRRDAEAIDRTEPLRIASECVTHALDLIRRQPEDAQWTEPLQHLATELDKRKQKQGISVDDVQMNGDRIALRQGSMRRSHLG</sequence>
<accession>A0A7J6NQ36</accession>
<feature type="coiled-coil region" evidence="2">
    <location>
        <begin position="103"/>
        <end position="130"/>
    </location>
</feature>
<dbReference type="PANTHER" id="PTHR12558">
    <property type="entry name" value="CELL DIVISION CYCLE 16,23,27"/>
    <property type="match status" value="1"/>
</dbReference>
<comment type="caution">
    <text evidence="3">The sequence shown here is derived from an EMBL/GenBank/DDBJ whole genome shotgun (WGS) entry which is preliminary data.</text>
</comment>
<evidence type="ECO:0000256" key="1">
    <source>
        <dbReference type="ARBA" id="ARBA00022803"/>
    </source>
</evidence>
<dbReference type="OrthoDB" id="1914839at2759"/>
<organism evidence="3 4">
    <name type="scientific">Perkinsus olseni</name>
    <name type="common">Perkinsus atlanticus</name>
    <dbReference type="NCBI Taxonomy" id="32597"/>
    <lineage>
        <taxon>Eukaryota</taxon>
        <taxon>Sar</taxon>
        <taxon>Alveolata</taxon>
        <taxon>Perkinsozoa</taxon>
        <taxon>Perkinsea</taxon>
        <taxon>Perkinsida</taxon>
        <taxon>Perkinsidae</taxon>
        <taxon>Perkinsus</taxon>
    </lineage>
</organism>
<dbReference type="SMART" id="SM00028">
    <property type="entry name" value="TPR"/>
    <property type="match status" value="3"/>
</dbReference>
<evidence type="ECO:0000313" key="3">
    <source>
        <dbReference type="EMBL" id="KAF4685915.1"/>
    </source>
</evidence>
<proteinExistence type="predicted"/>
<reference evidence="3 4" key="1">
    <citation type="submission" date="2020-04" db="EMBL/GenBank/DDBJ databases">
        <title>Perkinsus olseni comparative genomics.</title>
        <authorList>
            <person name="Bogema D.R."/>
        </authorList>
    </citation>
    <scope>NUCLEOTIDE SEQUENCE [LARGE SCALE GENOMIC DNA]</scope>
    <source>
        <strain evidence="3">00978-12</strain>
    </source>
</reference>
<dbReference type="EMBL" id="JABANP010000242">
    <property type="protein sequence ID" value="KAF4685915.1"/>
    <property type="molecule type" value="Genomic_DNA"/>
</dbReference>
<dbReference type="Gene3D" id="1.25.40.10">
    <property type="entry name" value="Tetratricopeptide repeat domain"/>
    <property type="match status" value="2"/>
</dbReference>
<dbReference type="PANTHER" id="PTHR12558:SF50">
    <property type="entry name" value="ASSEMBLY CHAPERONE OF RPL4-RELATED"/>
    <property type="match status" value="1"/>
</dbReference>